<comment type="caution">
    <text evidence="5">The sequence shown here is derived from an EMBL/GenBank/DDBJ whole genome shotgun (WGS) entry which is preliminary data.</text>
</comment>
<keyword evidence="3" id="KW-0539">Nucleus</keyword>
<reference evidence="5 6" key="1">
    <citation type="submission" date="2024-06" db="EMBL/GenBank/DDBJ databases">
        <title>A chromosome level genome sequence of Diviner's sage (Salvia divinorum).</title>
        <authorList>
            <person name="Ford S.A."/>
            <person name="Ro D.-K."/>
            <person name="Ness R.W."/>
            <person name="Phillips M.A."/>
        </authorList>
    </citation>
    <scope>NUCLEOTIDE SEQUENCE [LARGE SCALE GENOMIC DNA]</scope>
    <source>
        <strain evidence="5">SAF-2024a</strain>
        <tissue evidence="5">Leaf</tissue>
    </source>
</reference>
<evidence type="ECO:0000256" key="3">
    <source>
        <dbReference type="ARBA" id="ARBA00023242"/>
    </source>
</evidence>
<protein>
    <submittedName>
        <fullName evidence="5">Glutamic acid-rich protein-like isoform X4</fullName>
    </submittedName>
</protein>
<dbReference type="PANTHER" id="PTHR15367">
    <property type="entry name" value="DNA-DIRECTED RNA POLYMERASE III"/>
    <property type="match status" value="1"/>
</dbReference>
<dbReference type="Proteomes" id="UP001567538">
    <property type="component" value="Unassembled WGS sequence"/>
</dbReference>
<dbReference type="EMBL" id="JBEAFC010000002">
    <property type="protein sequence ID" value="KAL1566763.1"/>
    <property type="molecule type" value="Genomic_DNA"/>
</dbReference>
<dbReference type="GO" id="GO:0005634">
    <property type="term" value="C:nucleus"/>
    <property type="evidence" value="ECO:0007669"/>
    <property type="project" value="UniProtKB-SubCell"/>
</dbReference>
<feature type="region of interest" description="Disordered" evidence="4">
    <location>
        <begin position="61"/>
        <end position="107"/>
    </location>
</feature>
<proteinExistence type="inferred from homology"/>
<evidence type="ECO:0000256" key="2">
    <source>
        <dbReference type="ARBA" id="ARBA00008352"/>
    </source>
</evidence>
<sequence>MISFDKHLQVTTDKQPVCHLIMVDKDHMPADDLCGKHIVKKIKLDNEIDLNKLDQFVKLEEKYEGTEEENEEEEEEKVEEKENEEDGELSDYGDYEQGKYFDDEDDDYNVIEEYEEAIF</sequence>
<evidence type="ECO:0000256" key="4">
    <source>
        <dbReference type="SAM" id="MobiDB-lite"/>
    </source>
</evidence>
<evidence type="ECO:0000256" key="1">
    <source>
        <dbReference type="ARBA" id="ARBA00004123"/>
    </source>
</evidence>
<gene>
    <name evidence="5" type="ORF">AAHA92_02332</name>
</gene>
<keyword evidence="6" id="KW-1185">Reference proteome</keyword>
<comment type="similarity">
    <text evidence="2">Belongs to the eukaryotic RPC7 RNA polymerase subunit family.</text>
</comment>
<accession>A0ABD1IG32</accession>
<evidence type="ECO:0000313" key="5">
    <source>
        <dbReference type="EMBL" id="KAL1566763.1"/>
    </source>
</evidence>
<name>A0ABD1IG32_SALDI</name>
<feature type="compositionally biased region" description="Acidic residues" evidence="4">
    <location>
        <begin position="66"/>
        <end position="94"/>
    </location>
</feature>
<organism evidence="5 6">
    <name type="scientific">Salvia divinorum</name>
    <name type="common">Maria pastora</name>
    <name type="synonym">Diviner's sage</name>
    <dbReference type="NCBI Taxonomy" id="28513"/>
    <lineage>
        <taxon>Eukaryota</taxon>
        <taxon>Viridiplantae</taxon>
        <taxon>Streptophyta</taxon>
        <taxon>Embryophyta</taxon>
        <taxon>Tracheophyta</taxon>
        <taxon>Spermatophyta</taxon>
        <taxon>Magnoliopsida</taxon>
        <taxon>eudicotyledons</taxon>
        <taxon>Gunneridae</taxon>
        <taxon>Pentapetalae</taxon>
        <taxon>asterids</taxon>
        <taxon>lamiids</taxon>
        <taxon>Lamiales</taxon>
        <taxon>Lamiaceae</taxon>
        <taxon>Nepetoideae</taxon>
        <taxon>Mentheae</taxon>
        <taxon>Salviinae</taxon>
        <taxon>Salvia</taxon>
        <taxon>Salvia subgen. Calosphace</taxon>
    </lineage>
</organism>
<dbReference type="PANTHER" id="PTHR15367:SF2">
    <property type="entry name" value="DNA-DIRECTED RNA POLYMERASE III SUBUNIT"/>
    <property type="match status" value="1"/>
</dbReference>
<comment type="subcellular location">
    <subcellularLocation>
        <location evidence="1">Nucleus</location>
    </subcellularLocation>
</comment>
<dbReference type="AlphaFoldDB" id="A0ABD1IG32"/>
<dbReference type="InterPro" id="IPR024661">
    <property type="entry name" value="RNA_pol_III_Rpc31"/>
</dbReference>
<evidence type="ECO:0000313" key="6">
    <source>
        <dbReference type="Proteomes" id="UP001567538"/>
    </source>
</evidence>